<dbReference type="EMBL" id="UINC01107799">
    <property type="protein sequence ID" value="SVC73443.1"/>
    <property type="molecule type" value="Genomic_DNA"/>
</dbReference>
<gene>
    <name evidence="1" type="ORF">METZ01_LOCUS326297</name>
</gene>
<name>A0A382PJ95_9ZZZZ</name>
<organism evidence="1">
    <name type="scientific">marine metagenome</name>
    <dbReference type="NCBI Taxonomy" id="408172"/>
    <lineage>
        <taxon>unclassified sequences</taxon>
        <taxon>metagenomes</taxon>
        <taxon>ecological metagenomes</taxon>
    </lineage>
</organism>
<protein>
    <submittedName>
        <fullName evidence="1">Uncharacterized protein</fullName>
    </submittedName>
</protein>
<sequence>MTDRSILNEQNVRILLGGVSDCEELVVVTQSRLFPMLIKA</sequence>
<accession>A0A382PJ95</accession>
<proteinExistence type="predicted"/>
<reference evidence="1" key="1">
    <citation type="submission" date="2018-05" db="EMBL/GenBank/DDBJ databases">
        <authorList>
            <person name="Lanie J.A."/>
            <person name="Ng W.-L."/>
            <person name="Kazmierczak K.M."/>
            <person name="Andrzejewski T.M."/>
            <person name="Davidsen T.M."/>
            <person name="Wayne K.J."/>
            <person name="Tettelin H."/>
            <person name="Glass J.I."/>
            <person name="Rusch D."/>
            <person name="Podicherti R."/>
            <person name="Tsui H.-C.T."/>
            <person name="Winkler M.E."/>
        </authorList>
    </citation>
    <scope>NUCLEOTIDE SEQUENCE</scope>
</reference>
<dbReference type="AlphaFoldDB" id="A0A382PJ95"/>
<evidence type="ECO:0000313" key="1">
    <source>
        <dbReference type="EMBL" id="SVC73443.1"/>
    </source>
</evidence>